<dbReference type="EMBL" id="CP022189">
    <property type="protein sequence ID" value="AWI82398.1"/>
    <property type="molecule type" value="Genomic_DNA"/>
</dbReference>
<feature type="coiled-coil region" evidence="1">
    <location>
        <begin position="107"/>
        <end position="141"/>
    </location>
</feature>
<gene>
    <name evidence="3" type="ORF">CEW88_01185</name>
</gene>
<dbReference type="Pfam" id="PF03448">
    <property type="entry name" value="MgtE_N"/>
    <property type="match status" value="1"/>
</dbReference>
<keyword evidence="1" id="KW-0175">Coiled coil</keyword>
<dbReference type="InterPro" id="IPR006668">
    <property type="entry name" value="Mg_transptr_MgtE_intracell_dom"/>
</dbReference>
<evidence type="ECO:0000313" key="4">
    <source>
        <dbReference type="Proteomes" id="UP000244915"/>
    </source>
</evidence>
<dbReference type="KEGG" id="ypac:CEW88_01185"/>
<proteinExistence type="predicted"/>
<sequence>MAAVFRKLIPGRGRGALGIISALMIVSAILRLGAGAAQALDNLPQDGAAEQEIMAGKGDKAAPADGADPIGTCMGEEDLAPALAALRAREADVAQRETDLRSRQQALQLAESTIDQKLAAMEETEQRLRATLAMAETAAEDDVAQLTQVYANMKPREAAAVFSQMEPDFAAGFLGRMRPDAAAAILSGMDPQVAYTISVMLAGRNANAPKN</sequence>
<reference evidence="3 4" key="1">
    <citation type="submission" date="2017-06" db="EMBL/GenBank/DDBJ databases">
        <title>Yangia sp. YSBP01 complete genome sequence.</title>
        <authorList>
            <person name="Woo J.-H."/>
            <person name="Kim H.-S."/>
        </authorList>
    </citation>
    <scope>NUCLEOTIDE SEQUENCE [LARGE SCALE GENOMIC DNA]</scope>
    <source>
        <strain evidence="3 4">YSBP01</strain>
    </source>
</reference>
<dbReference type="Proteomes" id="UP000244915">
    <property type="component" value="Chromosome 1"/>
</dbReference>
<dbReference type="Gene3D" id="1.25.60.10">
    <property type="entry name" value="MgtE N-terminal domain-like"/>
    <property type="match status" value="1"/>
</dbReference>
<dbReference type="InterPro" id="IPR038076">
    <property type="entry name" value="MgtE_N_sf"/>
</dbReference>
<evidence type="ECO:0000256" key="1">
    <source>
        <dbReference type="SAM" id="Coils"/>
    </source>
</evidence>
<accession>A0A2U8H9M8</accession>
<evidence type="ECO:0000313" key="3">
    <source>
        <dbReference type="EMBL" id="AWI82398.1"/>
    </source>
</evidence>
<dbReference type="OrthoDB" id="9791432at2"/>
<organism evidence="3 4">
    <name type="scientific">Alloyangia pacifica</name>
    <dbReference type="NCBI Taxonomy" id="311180"/>
    <lineage>
        <taxon>Bacteria</taxon>
        <taxon>Pseudomonadati</taxon>
        <taxon>Pseudomonadota</taxon>
        <taxon>Alphaproteobacteria</taxon>
        <taxon>Rhodobacterales</taxon>
        <taxon>Roseobacteraceae</taxon>
        <taxon>Alloyangia</taxon>
    </lineage>
</organism>
<dbReference type="RefSeq" id="WP_108964319.1">
    <property type="nucleotide sequence ID" value="NZ_CP022189.1"/>
</dbReference>
<protein>
    <recommendedName>
        <fullName evidence="2">Magnesium transporter MgtE intracellular domain-containing protein</fullName>
    </recommendedName>
</protein>
<dbReference type="AlphaFoldDB" id="A0A2U8H9M8"/>
<name>A0A2U8H9M8_9RHOB</name>
<evidence type="ECO:0000259" key="2">
    <source>
        <dbReference type="Pfam" id="PF03448"/>
    </source>
</evidence>
<dbReference type="SUPFAM" id="SSF158791">
    <property type="entry name" value="MgtE N-terminal domain-like"/>
    <property type="match status" value="1"/>
</dbReference>
<feature type="domain" description="Magnesium transporter MgtE intracellular" evidence="2">
    <location>
        <begin position="141"/>
        <end position="195"/>
    </location>
</feature>